<evidence type="ECO:0000256" key="2">
    <source>
        <dbReference type="SAM" id="Phobius"/>
    </source>
</evidence>
<gene>
    <name evidence="3" type="ORF">Pma05_15890</name>
</gene>
<evidence type="ECO:0000256" key="1">
    <source>
        <dbReference type="SAM" id="MobiDB-lite"/>
    </source>
</evidence>
<name>A0ABQ4EJT6_9ACTN</name>
<reference evidence="3 4" key="1">
    <citation type="submission" date="2021-01" db="EMBL/GenBank/DDBJ databases">
        <title>Whole genome shotgun sequence of Plantactinospora mayteni NBRC 109088.</title>
        <authorList>
            <person name="Komaki H."/>
            <person name="Tamura T."/>
        </authorList>
    </citation>
    <scope>NUCLEOTIDE SEQUENCE [LARGE SCALE GENOMIC DNA]</scope>
    <source>
        <strain evidence="3 4">NBRC 109088</strain>
    </source>
</reference>
<keyword evidence="2" id="KW-0472">Membrane</keyword>
<dbReference type="Proteomes" id="UP000621500">
    <property type="component" value="Unassembled WGS sequence"/>
</dbReference>
<sequence>MAVGGNGSGARRGNARRAPAERARAAQGTARRLKIILGVVLSLAFAGFILYGVLLPDGESTVVPLPAPAERTDTVTLLQRAYTTQQICYGWRLRTGGAAFDTAPVSVGSNLGDSLAAESDPARCPRWVEIDAVVWYTSASSEASDSASYRVSSSPDLAQIDFDRGLARLGVDPDQFVDDPGWAVCQAAVLLPLLVSENGAGSATRAVVAPAAGAVPPELPDPGNDFWRDRWPLLLGATGILLLTALFLAIGRYERRHQRPAPAGSGAGPTEDAAGVPGNGGRSR</sequence>
<comment type="caution">
    <text evidence="3">The sequence shown here is derived from an EMBL/GenBank/DDBJ whole genome shotgun (WGS) entry which is preliminary data.</text>
</comment>
<keyword evidence="2" id="KW-0812">Transmembrane</keyword>
<feature type="compositionally biased region" description="Gly residues" evidence="1">
    <location>
        <begin position="1"/>
        <end position="10"/>
    </location>
</feature>
<dbReference type="EMBL" id="BONX01000008">
    <property type="protein sequence ID" value="GIG95016.1"/>
    <property type="molecule type" value="Genomic_DNA"/>
</dbReference>
<keyword evidence="4" id="KW-1185">Reference proteome</keyword>
<protein>
    <submittedName>
        <fullName evidence="3">Uncharacterized protein</fullName>
    </submittedName>
</protein>
<proteinExistence type="predicted"/>
<keyword evidence="2" id="KW-1133">Transmembrane helix</keyword>
<feature type="region of interest" description="Disordered" evidence="1">
    <location>
        <begin position="1"/>
        <end position="23"/>
    </location>
</feature>
<evidence type="ECO:0000313" key="3">
    <source>
        <dbReference type="EMBL" id="GIG95016.1"/>
    </source>
</evidence>
<feature type="region of interest" description="Disordered" evidence="1">
    <location>
        <begin position="258"/>
        <end position="284"/>
    </location>
</feature>
<feature type="transmembrane region" description="Helical" evidence="2">
    <location>
        <begin position="35"/>
        <end position="54"/>
    </location>
</feature>
<feature type="transmembrane region" description="Helical" evidence="2">
    <location>
        <begin position="231"/>
        <end position="250"/>
    </location>
</feature>
<organism evidence="3 4">
    <name type="scientific">Plantactinospora mayteni</name>
    <dbReference type="NCBI Taxonomy" id="566021"/>
    <lineage>
        <taxon>Bacteria</taxon>
        <taxon>Bacillati</taxon>
        <taxon>Actinomycetota</taxon>
        <taxon>Actinomycetes</taxon>
        <taxon>Micromonosporales</taxon>
        <taxon>Micromonosporaceae</taxon>
        <taxon>Plantactinospora</taxon>
    </lineage>
</organism>
<evidence type="ECO:0000313" key="4">
    <source>
        <dbReference type="Proteomes" id="UP000621500"/>
    </source>
</evidence>
<dbReference type="RefSeq" id="WP_203856635.1">
    <property type="nucleotide sequence ID" value="NZ_BAAAZQ010000016.1"/>
</dbReference>
<accession>A0ABQ4EJT6</accession>